<keyword evidence="1" id="KW-0472">Membrane</keyword>
<sequence length="60" mass="6502">MDEGSVPRLVILGFLITMGIFAIFDSPLFSVNQVMGVIGVILLTGVFIYNLKLAKKASDK</sequence>
<dbReference type="Proteomes" id="UP000036000">
    <property type="component" value="Chromosome"/>
</dbReference>
<evidence type="ECO:0000313" key="2">
    <source>
        <dbReference type="EMBL" id="AKP65849.1"/>
    </source>
</evidence>
<protein>
    <submittedName>
        <fullName evidence="2">Uncharacterized protein</fullName>
    </submittedName>
</protein>
<keyword evidence="1" id="KW-1133">Transmembrane helix</keyword>
<organism evidence="2 3">
    <name type="scientific">Levilactobacillus koreensis</name>
    <dbReference type="NCBI Taxonomy" id="637971"/>
    <lineage>
        <taxon>Bacteria</taxon>
        <taxon>Bacillati</taxon>
        <taxon>Bacillota</taxon>
        <taxon>Bacilli</taxon>
        <taxon>Lactobacillales</taxon>
        <taxon>Lactobacillaceae</taxon>
        <taxon>Levilactobacillus</taxon>
    </lineage>
</organism>
<proteinExistence type="predicted"/>
<keyword evidence="3" id="KW-1185">Reference proteome</keyword>
<reference evidence="2 3" key="1">
    <citation type="submission" date="2015-07" db="EMBL/GenBank/DDBJ databases">
        <title>Lactobacillus korensis/26-25/ whole genome sequencing.</title>
        <authorList>
            <person name="Kim M.K."/>
            <person name="Im W.-T."/>
            <person name="Srinivasan S."/>
            <person name="Lee J.-J."/>
        </authorList>
    </citation>
    <scope>NUCLEOTIDE SEQUENCE [LARGE SCALE GENOMIC DNA]</scope>
    <source>
        <strain evidence="2 3">26-25</strain>
    </source>
</reference>
<gene>
    <name evidence="2" type="ORF">ABN16_13070</name>
</gene>
<dbReference type="EMBL" id="CP012033">
    <property type="protein sequence ID" value="AKP65849.1"/>
    <property type="molecule type" value="Genomic_DNA"/>
</dbReference>
<feature type="transmembrane region" description="Helical" evidence="1">
    <location>
        <begin position="7"/>
        <end position="24"/>
    </location>
</feature>
<dbReference type="KEGG" id="lko:ABN16_13070"/>
<feature type="transmembrane region" description="Helical" evidence="1">
    <location>
        <begin position="30"/>
        <end position="51"/>
    </location>
</feature>
<dbReference type="AlphaFoldDB" id="A0AAC9ERP3"/>
<name>A0AAC9ERP3_9LACO</name>
<accession>A0AAC9ERP3</accession>
<evidence type="ECO:0000313" key="3">
    <source>
        <dbReference type="Proteomes" id="UP000036000"/>
    </source>
</evidence>
<dbReference type="RefSeq" id="WP_048736133.1">
    <property type="nucleotide sequence ID" value="NZ_CP012033.1"/>
</dbReference>
<keyword evidence="1" id="KW-0812">Transmembrane</keyword>
<evidence type="ECO:0000256" key="1">
    <source>
        <dbReference type="SAM" id="Phobius"/>
    </source>
</evidence>